<dbReference type="Proteomes" id="UP001549076">
    <property type="component" value="Unassembled WGS sequence"/>
</dbReference>
<comment type="similarity">
    <text evidence="1">Belongs to the ABC transporter superfamily.</text>
</comment>
<keyword evidence="2" id="KW-0813">Transport</keyword>
<evidence type="ECO:0000313" key="8">
    <source>
        <dbReference type="Proteomes" id="UP001549076"/>
    </source>
</evidence>
<evidence type="ECO:0000256" key="4">
    <source>
        <dbReference type="ARBA" id="ARBA00022840"/>
    </source>
</evidence>
<evidence type="ECO:0000256" key="3">
    <source>
        <dbReference type="ARBA" id="ARBA00022741"/>
    </source>
</evidence>
<evidence type="ECO:0000313" key="7">
    <source>
        <dbReference type="EMBL" id="MET3792422.1"/>
    </source>
</evidence>
<keyword evidence="4 7" id="KW-0067">ATP-binding</keyword>
<dbReference type="EMBL" id="JBEPML010000008">
    <property type="protein sequence ID" value="MET3792422.1"/>
    <property type="molecule type" value="Genomic_DNA"/>
</dbReference>
<evidence type="ECO:0000256" key="1">
    <source>
        <dbReference type="ARBA" id="ARBA00005417"/>
    </source>
</evidence>
<gene>
    <name evidence="7" type="ORF">ABID37_002639</name>
</gene>
<dbReference type="RefSeq" id="WP_354195424.1">
    <property type="nucleotide sequence ID" value="NZ_JBEPML010000008.1"/>
</dbReference>
<feature type="domain" description="ABC transporter" evidence="6">
    <location>
        <begin position="2"/>
        <end position="238"/>
    </location>
</feature>
<evidence type="ECO:0000256" key="5">
    <source>
        <dbReference type="ARBA" id="ARBA00022970"/>
    </source>
</evidence>
<keyword evidence="5" id="KW-0029">Amino-acid transport</keyword>
<reference evidence="7 8" key="1">
    <citation type="submission" date="2024-06" db="EMBL/GenBank/DDBJ databases">
        <title>Genomic Encyclopedia of Type Strains, Phase IV (KMG-IV): sequencing the most valuable type-strain genomes for metagenomic binning, comparative biology and taxonomic classification.</title>
        <authorList>
            <person name="Goeker M."/>
        </authorList>
    </citation>
    <scope>NUCLEOTIDE SEQUENCE [LARGE SCALE GENOMIC DNA]</scope>
    <source>
        <strain evidence="7 8">DSM 27865</strain>
    </source>
</reference>
<name>A0ABV2N038_9HYPH</name>
<dbReference type="InterPro" id="IPR017871">
    <property type="entry name" value="ABC_transporter-like_CS"/>
</dbReference>
<keyword evidence="3" id="KW-0547">Nucleotide-binding</keyword>
<dbReference type="InterPro" id="IPR052156">
    <property type="entry name" value="BCAA_Transport_ATP-bd_LivF"/>
</dbReference>
<dbReference type="Gene3D" id="3.40.50.300">
    <property type="entry name" value="P-loop containing nucleotide triphosphate hydrolases"/>
    <property type="match status" value="1"/>
</dbReference>
<accession>A0ABV2N038</accession>
<dbReference type="InterPro" id="IPR003439">
    <property type="entry name" value="ABC_transporter-like_ATP-bd"/>
</dbReference>
<dbReference type="PROSITE" id="PS00211">
    <property type="entry name" value="ABC_TRANSPORTER_1"/>
    <property type="match status" value="1"/>
</dbReference>
<dbReference type="InterPro" id="IPR027417">
    <property type="entry name" value="P-loop_NTPase"/>
</dbReference>
<dbReference type="PANTHER" id="PTHR43820:SF4">
    <property type="entry name" value="HIGH-AFFINITY BRANCHED-CHAIN AMINO ACID TRANSPORT ATP-BINDING PROTEIN LIVF"/>
    <property type="match status" value="1"/>
</dbReference>
<comment type="caution">
    <text evidence="7">The sequence shown here is derived from an EMBL/GenBank/DDBJ whole genome shotgun (WGS) entry which is preliminary data.</text>
</comment>
<evidence type="ECO:0000259" key="6">
    <source>
        <dbReference type="PROSITE" id="PS50893"/>
    </source>
</evidence>
<dbReference type="InterPro" id="IPR003593">
    <property type="entry name" value="AAA+_ATPase"/>
</dbReference>
<evidence type="ECO:0000256" key="2">
    <source>
        <dbReference type="ARBA" id="ARBA00022448"/>
    </source>
</evidence>
<protein>
    <submittedName>
        <fullName evidence="7">Branched-chain amino acid transport system ATP-binding protein</fullName>
    </submittedName>
</protein>
<keyword evidence="8" id="KW-1185">Reference proteome</keyword>
<dbReference type="PROSITE" id="PS50893">
    <property type="entry name" value="ABC_TRANSPORTER_2"/>
    <property type="match status" value="1"/>
</dbReference>
<dbReference type="SUPFAM" id="SSF52540">
    <property type="entry name" value="P-loop containing nucleoside triphosphate hydrolases"/>
    <property type="match status" value="1"/>
</dbReference>
<dbReference type="PANTHER" id="PTHR43820">
    <property type="entry name" value="HIGH-AFFINITY BRANCHED-CHAIN AMINO ACID TRANSPORT ATP-BINDING PROTEIN LIVF"/>
    <property type="match status" value="1"/>
</dbReference>
<sequence>MLEVRDLHVFRGATHVLKGISLDVREGETAALIGANGAGKSTTLQTLSGLLRPGSGAAVFKGTSGPVDLTRATPERIVGEGLVQSPEGRQIFHSLSVAENLAMGAYLRGDRDEVRNTLERVHDLFPILKERANSAGGTLSGGEQMMLAIGRALLAQPRLLLLDEPSLGLAPQMIERIFDVIATLKEQGTTILLVEQNAAMALDIADRAYVLENGVITLSGTGSELAGNDRVRQAYLGMAQ</sequence>
<dbReference type="GO" id="GO:0005524">
    <property type="term" value="F:ATP binding"/>
    <property type="evidence" value="ECO:0007669"/>
    <property type="project" value="UniProtKB-KW"/>
</dbReference>
<dbReference type="Pfam" id="PF00005">
    <property type="entry name" value="ABC_tran"/>
    <property type="match status" value="1"/>
</dbReference>
<dbReference type="SMART" id="SM00382">
    <property type="entry name" value="AAA"/>
    <property type="match status" value="1"/>
</dbReference>
<organism evidence="7 8">
    <name type="scientific">Aquamicrobium terrae</name>
    <dbReference type="NCBI Taxonomy" id="1324945"/>
    <lineage>
        <taxon>Bacteria</taxon>
        <taxon>Pseudomonadati</taxon>
        <taxon>Pseudomonadota</taxon>
        <taxon>Alphaproteobacteria</taxon>
        <taxon>Hyphomicrobiales</taxon>
        <taxon>Phyllobacteriaceae</taxon>
        <taxon>Aquamicrobium</taxon>
    </lineage>
</organism>
<proteinExistence type="inferred from homology"/>
<dbReference type="CDD" id="cd03224">
    <property type="entry name" value="ABC_TM1139_LivF_branched"/>
    <property type="match status" value="1"/>
</dbReference>